<protein>
    <submittedName>
        <fullName evidence="2">Phosphatidylinositol kinase</fullName>
    </submittedName>
</protein>
<feature type="compositionally biased region" description="Low complexity" evidence="1">
    <location>
        <begin position="35"/>
        <end position="48"/>
    </location>
</feature>
<reference evidence="2 3" key="1">
    <citation type="journal article" date="2018" name="Plant J.">
        <title>Genome sequences of Chlorella sorokiniana UTEX 1602 and Micractinium conductrix SAG 241.80: implications to maltose excretion by a green alga.</title>
        <authorList>
            <person name="Arriola M.B."/>
            <person name="Velmurugan N."/>
            <person name="Zhang Y."/>
            <person name="Plunkett M.H."/>
            <person name="Hondzo H."/>
            <person name="Barney B.M."/>
        </authorList>
    </citation>
    <scope>NUCLEOTIDE SEQUENCE [LARGE SCALE GENOMIC DNA]</scope>
    <source>
        <strain evidence="2 3">SAG 241.80</strain>
    </source>
</reference>
<sequence length="440" mass="47836">MMSGLDWGPPPPADGLEAAALEQLGGAPHSHAHYDAAGAGDGASWQQAGGTGAGSLSLPSVDVFEGLESGEPVPVPRYHQPPSVSQATLSCSMQHPGSICCSKLSSALDPGGAACTISLHTTARCTADDATVRRHLQPEELRALAAHALVGAAHAFSQAATAEYRSKTAPLQDVVAAHARLLHVLEHGVVICAERMPTSQFDHKSYLLTLQDPATARRVRAIYKPRVYGDADGWHRTPMEFVAYRLNLLLGLDLVPPTAYRSAPLTLSLGGEEDELCFQEGAMMLWVEDCKLLKEYPPHEWGVDPAVLLSDTRVLDVLLHNSDRHHGHFLLGPHWAKGRRHGSHWEGQPHPVLIDHAAAFRKEAFVSMDHENAFGSGPVRCVSASTYLRLRFLDSHTIAEELGAHLSRSEQRQLLHRRDYVLHYLDDLVASQGYGATVRE</sequence>
<gene>
    <name evidence="2" type="ORF">C2E20_6350</name>
</gene>
<evidence type="ECO:0000313" key="2">
    <source>
        <dbReference type="EMBL" id="PSC70153.1"/>
    </source>
</evidence>
<dbReference type="Proteomes" id="UP000239649">
    <property type="component" value="Unassembled WGS sequence"/>
</dbReference>
<comment type="caution">
    <text evidence="2">The sequence shown here is derived from an EMBL/GenBank/DDBJ whole genome shotgun (WGS) entry which is preliminary data.</text>
</comment>
<feature type="region of interest" description="Disordered" evidence="1">
    <location>
        <begin position="27"/>
        <end position="52"/>
    </location>
</feature>
<organism evidence="2 3">
    <name type="scientific">Micractinium conductrix</name>
    <dbReference type="NCBI Taxonomy" id="554055"/>
    <lineage>
        <taxon>Eukaryota</taxon>
        <taxon>Viridiplantae</taxon>
        <taxon>Chlorophyta</taxon>
        <taxon>core chlorophytes</taxon>
        <taxon>Trebouxiophyceae</taxon>
        <taxon>Chlorellales</taxon>
        <taxon>Chlorellaceae</taxon>
        <taxon>Chlorella clade</taxon>
        <taxon>Micractinium</taxon>
    </lineage>
</organism>
<dbReference type="EMBL" id="LHPF02000021">
    <property type="protein sequence ID" value="PSC70153.1"/>
    <property type="molecule type" value="Genomic_DNA"/>
</dbReference>
<accession>A0A2P6V7U9</accession>
<keyword evidence="2" id="KW-0808">Transferase</keyword>
<evidence type="ECO:0000313" key="3">
    <source>
        <dbReference type="Proteomes" id="UP000239649"/>
    </source>
</evidence>
<dbReference type="GO" id="GO:0016301">
    <property type="term" value="F:kinase activity"/>
    <property type="evidence" value="ECO:0007669"/>
    <property type="project" value="UniProtKB-KW"/>
</dbReference>
<keyword evidence="3" id="KW-1185">Reference proteome</keyword>
<dbReference type="AlphaFoldDB" id="A0A2P6V7U9"/>
<evidence type="ECO:0000256" key="1">
    <source>
        <dbReference type="SAM" id="MobiDB-lite"/>
    </source>
</evidence>
<keyword evidence="2" id="KW-0418">Kinase</keyword>
<proteinExistence type="predicted"/>
<name>A0A2P6V7U9_9CHLO</name>
<dbReference type="OrthoDB" id="535594at2759"/>